<keyword evidence="1" id="KW-0472">Membrane</keyword>
<dbReference type="AlphaFoldDB" id="A0A9N9PGQ1"/>
<name>A0A9N9PGQ1_9GLOM</name>
<feature type="transmembrane region" description="Helical" evidence="1">
    <location>
        <begin position="54"/>
        <end position="72"/>
    </location>
</feature>
<accession>A0A9N9PGQ1</accession>
<evidence type="ECO:0000313" key="3">
    <source>
        <dbReference type="Proteomes" id="UP000789396"/>
    </source>
</evidence>
<dbReference type="EMBL" id="CAJVPZ010096174">
    <property type="protein sequence ID" value="CAG8818645.1"/>
    <property type="molecule type" value="Genomic_DNA"/>
</dbReference>
<reference evidence="2" key="1">
    <citation type="submission" date="2021-06" db="EMBL/GenBank/DDBJ databases">
        <authorList>
            <person name="Kallberg Y."/>
            <person name="Tangrot J."/>
            <person name="Rosling A."/>
        </authorList>
    </citation>
    <scope>NUCLEOTIDE SEQUENCE</scope>
    <source>
        <strain evidence="2">IN212</strain>
    </source>
</reference>
<gene>
    <name evidence="2" type="ORF">RFULGI_LOCUS19441</name>
</gene>
<keyword evidence="1" id="KW-1133">Transmembrane helix</keyword>
<evidence type="ECO:0000256" key="1">
    <source>
        <dbReference type="SAM" id="Phobius"/>
    </source>
</evidence>
<feature type="non-terminal residue" evidence="2">
    <location>
        <position position="151"/>
    </location>
</feature>
<feature type="non-terminal residue" evidence="2">
    <location>
        <position position="1"/>
    </location>
</feature>
<sequence length="151" mass="16330">DVNGKLSISMDEKLIEMDATNQIILLTSLATVDEGYAILYAKYSSDNSDMSPLGGLYVIFIGASIGNPIPLFQITKAEMKINAVHCNACFGFCYYCVASINYNNTVYYEEIIFSSVATMGSGQLNNTPKEPSASWNVVSSTPVGGYIFSSV</sequence>
<comment type="caution">
    <text evidence="2">The sequence shown here is derived from an EMBL/GenBank/DDBJ whole genome shotgun (WGS) entry which is preliminary data.</text>
</comment>
<dbReference type="OrthoDB" id="2435270at2759"/>
<proteinExistence type="predicted"/>
<organism evidence="2 3">
    <name type="scientific">Racocetra fulgida</name>
    <dbReference type="NCBI Taxonomy" id="60492"/>
    <lineage>
        <taxon>Eukaryota</taxon>
        <taxon>Fungi</taxon>
        <taxon>Fungi incertae sedis</taxon>
        <taxon>Mucoromycota</taxon>
        <taxon>Glomeromycotina</taxon>
        <taxon>Glomeromycetes</taxon>
        <taxon>Diversisporales</taxon>
        <taxon>Gigasporaceae</taxon>
        <taxon>Racocetra</taxon>
    </lineage>
</organism>
<evidence type="ECO:0000313" key="2">
    <source>
        <dbReference type="EMBL" id="CAG8818645.1"/>
    </source>
</evidence>
<keyword evidence="3" id="KW-1185">Reference proteome</keyword>
<dbReference type="Proteomes" id="UP000789396">
    <property type="component" value="Unassembled WGS sequence"/>
</dbReference>
<keyword evidence="1" id="KW-0812">Transmembrane</keyword>
<protein>
    <submittedName>
        <fullName evidence="2">397_t:CDS:1</fullName>
    </submittedName>
</protein>